<organism evidence="3 4">
    <name type="scientific">Antrihabitans stalactiti</name>
    <dbReference type="NCBI Taxonomy" id="2584121"/>
    <lineage>
        <taxon>Bacteria</taxon>
        <taxon>Bacillati</taxon>
        <taxon>Actinomycetota</taxon>
        <taxon>Actinomycetes</taxon>
        <taxon>Mycobacteriales</taxon>
        <taxon>Nocardiaceae</taxon>
        <taxon>Antrihabitans</taxon>
    </lineage>
</organism>
<dbReference type="PANTHER" id="PTHR48081">
    <property type="entry name" value="AB HYDROLASE SUPERFAMILY PROTEIN C4A8.06C"/>
    <property type="match status" value="1"/>
</dbReference>
<dbReference type="Proteomes" id="UP000535543">
    <property type="component" value="Unassembled WGS sequence"/>
</dbReference>
<sequence length="305" mass="32278">MTVDAHVQGLIDGLAEQGLQSFEKLGVEATREVVATFVGLQLPPREVARVIEDSVGGQAIRIYVPEAEGPLPIVVYFHGGGFVGGGLAEIDEPVRALANDVGAIVVAATYRLAPEHKFPAATDDTFAALCWVGEHAGEFGGDPNRIAVMGDSAGGNLAAVAAQRARDEGGPALTAQVLVYPVIDTTAQLPSKTECAEGYVITAAGLDWFWEQYLRSPADAENPLASPSKAKSLAGLPPALVLTMEYEVSRDEAEAYAEQLAAAGVETESIRFDGLVHGAYWMSGAVPRCRELRDAVVRFLSKRFA</sequence>
<gene>
    <name evidence="3" type="ORF">FGL95_31250</name>
</gene>
<dbReference type="InterPro" id="IPR029058">
    <property type="entry name" value="AB_hydrolase_fold"/>
</dbReference>
<proteinExistence type="predicted"/>
<dbReference type="RefSeq" id="WP_169594844.1">
    <property type="nucleotide sequence ID" value="NZ_VCQU01000019.1"/>
</dbReference>
<dbReference type="InterPro" id="IPR050300">
    <property type="entry name" value="GDXG_lipolytic_enzyme"/>
</dbReference>
<evidence type="ECO:0000313" key="4">
    <source>
        <dbReference type="Proteomes" id="UP000535543"/>
    </source>
</evidence>
<protein>
    <submittedName>
        <fullName evidence="3">Alpha/beta hydrolase</fullName>
    </submittedName>
</protein>
<dbReference type="GO" id="GO:0016787">
    <property type="term" value="F:hydrolase activity"/>
    <property type="evidence" value="ECO:0007669"/>
    <property type="project" value="UniProtKB-KW"/>
</dbReference>
<dbReference type="PANTHER" id="PTHR48081:SF8">
    <property type="entry name" value="ALPHA_BETA HYDROLASE FOLD-3 DOMAIN-CONTAINING PROTEIN-RELATED"/>
    <property type="match status" value="1"/>
</dbReference>
<dbReference type="AlphaFoldDB" id="A0A848KK83"/>
<name>A0A848KK83_9NOCA</name>
<dbReference type="SUPFAM" id="SSF53474">
    <property type="entry name" value="alpha/beta-Hydrolases"/>
    <property type="match status" value="1"/>
</dbReference>
<dbReference type="PROSITE" id="PS00122">
    <property type="entry name" value="CARBOXYLESTERASE_B_1"/>
    <property type="match status" value="1"/>
</dbReference>
<reference evidence="3 4" key="1">
    <citation type="submission" date="2019-05" db="EMBL/GenBank/DDBJ databases">
        <authorList>
            <person name="Lee S.D."/>
        </authorList>
    </citation>
    <scope>NUCLEOTIDE SEQUENCE [LARGE SCALE GENOMIC DNA]</scope>
    <source>
        <strain evidence="3 4">YC2-7</strain>
    </source>
</reference>
<dbReference type="InterPro" id="IPR019826">
    <property type="entry name" value="Carboxylesterase_B_AS"/>
</dbReference>
<reference evidence="3 4" key="2">
    <citation type="submission" date="2020-06" db="EMBL/GenBank/DDBJ databases">
        <title>Antribacter stalactiti gen. nov., sp. nov., a new member of the family Nacardiaceae isolated from a cave.</title>
        <authorList>
            <person name="Kim I.S."/>
        </authorList>
    </citation>
    <scope>NUCLEOTIDE SEQUENCE [LARGE SCALE GENOMIC DNA]</scope>
    <source>
        <strain evidence="3 4">YC2-7</strain>
    </source>
</reference>
<dbReference type="EMBL" id="VCQU01000019">
    <property type="protein sequence ID" value="NMN99503.1"/>
    <property type="molecule type" value="Genomic_DNA"/>
</dbReference>
<evidence type="ECO:0000313" key="3">
    <source>
        <dbReference type="EMBL" id="NMN99503.1"/>
    </source>
</evidence>
<keyword evidence="4" id="KW-1185">Reference proteome</keyword>
<dbReference type="Pfam" id="PF07859">
    <property type="entry name" value="Abhydrolase_3"/>
    <property type="match status" value="1"/>
</dbReference>
<evidence type="ECO:0000256" key="1">
    <source>
        <dbReference type="ARBA" id="ARBA00022801"/>
    </source>
</evidence>
<keyword evidence="1 3" id="KW-0378">Hydrolase</keyword>
<evidence type="ECO:0000259" key="2">
    <source>
        <dbReference type="Pfam" id="PF07859"/>
    </source>
</evidence>
<dbReference type="Gene3D" id="3.40.50.1820">
    <property type="entry name" value="alpha/beta hydrolase"/>
    <property type="match status" value="1"/>
</dbReference>
<accession>A0A848KK83</accession>
<dbReference type="InterPro" id="IPR013094">
    <property type="entry name" value="AB_hydrolase_3"/>
</dbReference>
<comment type="caution">
    <text evidence="3">The sequence shown here is derived from an EMBL/GenBank/DDBJ whole genome shotgun (WGS) entry which is preliminary data.</text>
</comment>
<feature type="domain" description="Alpha/beta hydrolase fold-3" evidence="2">
    <location>
        <begin position="74"/>
        <end position="279"/>
    </location>
</feature>